<dbReference type="HOGENOM" id="CLU_156993_0_0_1"/>
<dbReference type="SUPFAM" id="SSF50985">
    <property type="entry name" value="RCC1/BLIP-II"/>
    <property type="match status" value="1"/>
</dbReference>
<dbReference type="Gene3D" id="2.130.10.30">
    <property type="entry name" value="Regulator of chromosome condensation 1/beta-lactamase-inhibitor protein II"/>
    <property type="match status" value="1"/>
</dbReference>
<dbReference type="STRING" id="2903.R1BRQ2"/>
<dbReference type="InterPro" id="IPR009091">
    <property type="entry name" value="RCC1/BLIP-II"/>
</dbReference>
<keyword evidence="4" id="KW-1185">Reference proteome</keyword>
<dbReference type="Proteomes" id="UP000013827">
    <property type="component" value="Unassembled WGS sequence"/>
</dbReference>
<evidence type="ECO:0000256" key="2">
    <source>
        <dbReference type="PROSITE-ProRule" id="PRU00235"/>
    </source>
</evidence>
<evidence type="ECO:0000313" key="3">
    <source>
        <dbReference type="EnsemblProtists" id="EOD12397"/>
    </source>
</evidence>
<sequence>MGSGSSRPSEGSPPEAMAGLEGVNVKRVASTAFHGLAVSNLGVVYSFGDGKSGRLGHGDEEGLMVPQPVAALQGERVSAIAAGGEHSLVVTTHGQVFSFGSGSFGQLGHGDLQQQLARLGSPDSTWGGG</sequence>
<dbReference type="PRINTS" id="PR00633">
    <property type="entry name" value="RCCNDNSATION"/>
</dbReference>
<keyword evidence="1" id="KW-0677">Repeat</keyword>
<accession>A0A0D3IMB2</accession>
<name>A0A0D3IMB2_EMIH1</name>
<dbReference type="InterPro" id="IPR051625">
    <property type="entry name" value="Signaling_Regulatory_Domain"/>
</dbReference>
<reference evidence="4" key="1">
    <citation type="journal article" date="2013" name="Nature">
        <title>Pan genome of the phytoplankton Emiliania underpins its global distribution.</title>
        <authorList>
            <person name="Read B.A."/>
            <person name="Kegel J."/>
            <person name="Klute M.J."/>
            <person name="Kuo A."/>
            <person name="Lefebvre S.C."/>
            <person name="Maumus F."/>
            <person name="Mayer C."/>
            <person name="Miller J."/>
            <person name="Monier A."/>
            <person name="Salamov A."/>
            <person name="Young J."/>
            <person name="Aguilar M."/>
            <person name="Claverie J.M."/>
            <person name="Frickenhaus S."/>
            <person name="Gonzalez K."/>
            <person name="Herman E.K."/>
            <person name="Lin Y.C."/>
            <person name="Napier J."/>
            <person name="Ogata H."/>
            <person name="Sarno A.F."/>
            <person name="Shmutz J."/>
            <person name="Schroeder D."/>
            <person name="de Vargas C."/>
            <person name="Verret F."/>
            <person name="von Dassow P."/>
            <person name="Valentin K."/>
            <person name="Van de Peer Y."/>
            <person name="Wheeler G."/>
            <person name="Dacks J.B."/>
            <person name="Delwiche C.F."/>
            <person name="Dyhrman S.T."/>
            <person name="Glockner G."/>
            <person name="John U."/>
            <person name="Richards T."/>
            <person name="Worden A.Z."/>
            <person name="Zhang X."/>
            <person name="Grigoriev I.V."/>
            <person name="Allen A.E."/>
            <person name="Bidle K."/>
            <person name="Borodovsky M."/>
            <person name="Bowler C."/>
            <person name="Brownlee C."/>
            <person name="Cock J.M."/>
            <person name="Elias M."/>
            <person name="Gladyshev V.N."/>
            <person name="Groth M."/>
            <person name="Guda C."/>
            <person name="Hadaegh A."/>
            <person name="Iglesias-Rodriguez M.D."/>
            <person name="Jenkins J."/>
            <person name="Jones B.M."/>
            <person name="Lawson T."/>
            <person name="Leese F."/>
            <person name="Lindquist E."/>
            <person name="Lobanov A."/>
            <person name="Lomsadze A."/>
            <person name="Malik S.B."/>
            <person name="Marsh M.E."/>
            <person name="Mackinder L."/>
            <person name="Mock T."/>
            <person name="Mueller-Roeber B."/>
            <person name="Pagarete A."/>
            <person name="Parker M."/>
            <person name="Probert I."/>
            <person name="Quesneville H."/>
            <person name="Raines C."/>
            <person name="Rensing S.A."/>
            <person name="Riano-Pachon D.M."/>
            <person name="Richier S."/>
            <person name="Rokitta S."/>
            <person name="Shiraiwa Y."/>
            <person name="Soanes D.M."/>
            <person name="van der Giezen M."/>
            <person name="Wahlund T.M."/>
            <person name="Williams B."/>
            <person name="Wilson W."/>
            <person name="Wolfe G."/>
            <person name="Wurch L.L."/>
        </authorList>
    </citation>
    <scope>NUCLEOTIDE SEQUENCE</scope>
</reference>
<dbReference type="PaxDb" id="2903-EOD12397"/>
<dbReference type="KEGG" id="ehx:EMIHUDRAFT_213630"/>
<dbReference type="EnsemblProtists" id="EOD12397">
    <property type="protein sequence ID" value="EOD12397"/>
    <property type="gene ID" value="EMIHUDRAFT_213630"/>
</dbReference>
<dbReference type="eggNOG" id="KOG1426">
    <property type="taxonomic scope" value="Eukaryota"/>
</dbReference>
<dbReference type="Pfam" id="PF00415">
    <property type="entry name" value="RCC1"/>
    <property type="match status" value="2"/>
</dbReference>
<proteinExistence type="predicted"/>
<organism evidence="3 4">
    <name type="scientific">Emiliania huxleyi (strain CCMP1516)</name>
    <dbReference type="NCBI Taxonomy" id="280463"/>
    <lineage>
        <taxon>Eukaryota</taxon>
        <taxon>Haptista</taxon>
        <taxon>Haptophyta</taxon>
        <taxon>Prymnesiophyceae</taxon>
        <taxon>Isochrysidales</taxon>
        <taxon>Noelaerhabdaceae</taxon>
        <taxon>Emiliania</taxon>
    </lineage>
</organism>
<dbReference type="PROSITE" id="PS50012">
    <property type="entry name" value="RCC1_3"/>
    <property type="match status" value="2"/>
</dbReference>
<evidence type="ECO:0000256" key="1">
    <source>
        <dbReference type="ARBA" id="ARBA00022737"/>
    </source>
</evidence>
<dbReference type="PROSITE" id="PS00626">
    <property type="entry name" value="RCC1_2"/>
    <property type="match status" value="1"/>
</dbReference>
<dbReference type="AlphaFoldDB" id="A0A0D3IMB2"/>
<protein>
    <submittedName>
        <fullName evidence="3">Uncharacterized protein</fullName>
    </submittedName>
</protein>
<dbReference type="PANTHER" id="PTHR22872:SF2">
    <property type="entry name" value="INHIBITOR OF BRUTON TYROSINE KINASE"/>
    <property type="match status" value="1"/>
</dbReference>
<reference evidence="3" key="2">
    <citation type="submission" date="2024-10" db="UniProtKB">
        <authorList>
            <consortium name="EnsemblProtists"/>
        </authorList>
    </citation>
    <scope>IDENTIFICATION</scope>
</reference>
<dbReference type="RefSeq" id="XP_005764826.1">
    <property type="nucleotide sequence ID" value="XM_005764769.1"/>
</dbReference>
<dbReference type="GeneID" id="17258592"/>
<dbReference type="InterPro" id="IPR000408">
    <property type="entry name" value="Reg_chr_condens"/>
</dbReference>
<evidence type="ECO:0000313" key="4">
    <source>
        <dbReference type="Proteomes" id="UP000013827"/>
    </source>
</evidence>
<dbReference type="PANTHER" id="PTHR22872">
    <property type="entry name" value="BTK-BINDING PROTEIN-RELATED"/>
    <property type="match status" value="1"/>
</dbReference>
<feature type="repeat" description="RCC1" evidence="2">
    <location>
        <begin position="94"/>
        <end position="129"/>
    </location>
</feature>
<feature type="repeat" description="RCC1" evidence="2">
    <location>
        <begin position="42"/>
        <end position="93"/>
    </location>
</feature>